<name>A0A0Q9WKU4_DROVI</name>
<dbReference type="Proteomes" id="UP000008792">
    <property type="component" value="Unassembled WGS sequence"/>
</dbReference>
<feature type="compositionally biased region" description="Polar residues" evidence="1">
    <location>
        <begin position="1"/>
        <end position="13"/>
    </location>
</feature>
<evidence type="ECO:0000313" key="3">
    <source>
        <dbReference type="Proteomes" id="UP000008792"/>
    </source>
</evidence>
<sequence>MRSAWEPSQQTFGRQRKRKQQKTGIKIKPIETLDTRQPVHINQAVDVGAYAGRLADRPHSPLP</sequence>
<protein>
    <submittedName>
        <fullName evidence="2">Uncharacterized protein</fullName>
    </submittedName>
</protein>
<evidence type="ECO:0000313" key="2">
    <source>
        <dbReference type="EMBL" id="KRF81040.1"/>
    </source>
</evidence>
<feature type="region of interest" description="Disordered" evidence="1">
    <location>
        <begin position="1"/>
        <end position="25"/>
    </location>
</feature>
<proteinExistence type="predicted"/>
<evidence type="ECO:0000256" key="1">
    <source>
        <dbReference type="SAM" id="MobiDB-lite"/>
    </source>
</evidence>
<reference evidence="2 3" key="1">
    <citation type="journal article" date="2007" name="Nature">
        <title>Evolution of genes and genomes on the Drosophila phylogeny.</title>
        <authorList>
            <consortium name="Drosophila 12 Genomes Consortium"/>
            <person name="Clark A.G."/>
            <person name="Eisen M.B."/>
            <person name="Smith D.R."/>
            <person name="Bergman C.M."/>
            <person name="Oliver B."/>
            <person name="Markow T.A."/>
            <person name="Kaufman T.C."/>
            <person name="Kellis M."/>
            <person name="Gelbart W."/>
            <person name="Iyer V.N."/>
            <person name="Pollard D.A."/>
            <person name="Sackton T.B."/>
            <person name="Larracuente A.M."/>
            <person name="Singh N.D."/>
            <person name="Abad J.P."/>
            <person name="Abt D.N."/>
            <person name="Adryan B."/>
            <person name="Aguade M."/>
            <person name="Akashi H."/>
            <person name="Anderson W.W."/>
            <person name="Aquadro C.F."/>
            <person name="Ardell D.H."/>
            <person name="Arguello R."/>
            <person name="Artieri C.G."/>
            <person name="Barbash D.A."/>
            <person name="Barker D."/>
            <person name="Barsanti P."/>
            <person name="Batterham P."/>
            <person name="Batzoglou S."/>
            <person name="Begun D."/>
            <person name="Bhutkar A."/>
            <person name="Blanco E."/>
            <person name="Bosak S.A."/>
            <person name="Bradley R.K."/>
            <person name="Brand A.D."/>
            <person name="Brent M.R."/>
            <person name="Brooks A.N."/>
            <person name="Brown R.H."/>
            <person name="Butlin R.K."/>
            <person name="Caggese C."/>
            <person name="Calvi B.R."/>
            <person name="Bernardo de Carvalho A."/>
            <person name="Caspi A."/>
            <person name="Castrezana S."/>
            <person name="Celniker S.E."/>
            <person name="Chang J.L."/>
            <person name="Chapple C."/>
            <person name="Chatterji S."/>
            <person name="Chinwalla A."/>
            <person name="Civetta A."/>
            <person name="Clifton S.W."/>
            <person name="Comeron J.M."/>
            <person name="Costello J.C."/>
            <person name="Coyne J.A."/>
            <person name="Daub J."/>
            <person name="David R.G."/>
            <person name="Delcher A.L."/>
            <person name="Delehaunty K."/>
            <person name="Do C.B."/>
            <person name="Ebling H."/>
            <person name="Edwards K."/>
            <person name="Eickbush T."/>
            <person name="Evans J.D."/>
            <person name="Filipski A."/>
            <person name="Findeiss S."/>
            <person name="Freyhult E."/>
            <person name="Fulton L."/>
            <person name="Fulton R."/>
            <person name="Garcia A.C."/>
            <person name="Gardiner A."/>
            <person name="Garfield D.A."/>
            <person name="Garvin B.E."/>
            <person name="Gibson G."/>
            <person name="Gilbert D."/>
            <person name="Gnerre S."/>
            <person name="Godfrey J."/>
            <person name="Good R."/>
            <person name="Gotea V."/>
            <person name="Gravely B."/>
            <person name="Greenberg A.J."/>
            <person name="Griffiths-Jones S."/>
            <person name="Gross S."/>
            <person name="Guigo R."/>
            <person name="Gustafson E.A."/>
            <person name="Haerty W."/>
            <person name="Hahn M.W."/>
            <person name="Halligan D.L."/>
            <person name="Halpern A.L."/>
            <person name="Halter G.M."/>
            <person name="Han M.V."/>
            <person name="Heger A."/>
            <person name="Hillier L."/>
            <person name="Hinrichs A.S."/>
            <person name="Holmes I."/>
            <person name="Hoskins R.A."/>
            <person name="Hubisz M.J."/>
            <person name="Hultmark D."/>
            <person name="Huntley M.A."/>
            <person name="Jaffe D.B."/>
            <person name="Jagadeeshan S."/>
            <person name="Jeck W.R."/>
            <person name="Johnson J."/>
            <person name="Jones C.D."/>
            <person name="Jordan W.C."/>
            <person name="Karpen G.H."/>
            <person name="Kataoka E."/>
            <person name="Keightley P.D."/>
            <person name="Kheradpour P."/>
            <person name="Kirkness E.F."/>
            <person name="Koerich L.B."/>
            <person name="Kristiansen K."/>
            <person name="Kudrna D."/>
            <person name="Kulathinal R.J."/>
            <person name="Kumar S."/>
            <person name="Kwok R."/>
            <person name="Lander E."/>
            <person name="Langley C.H."/>
            <person name="Lapoint R."/>
            <person name="Lazzaro B.P."/>
            <person name="Lee S.J."/>
            <person name="Levesque L."/>
            <person name="Li R."/>
            <person name="Lin C.F."/>
            <person name="Lin M.F."/>
            <person name="Lindblad-Toh K."/>
            <person name="Llopart A."/>
            <person name="Long M."/>
            <person name="Low L."/>
            <person name="Lozovsky E."/>
            <person name="Lu J."/>
            <person name="Luo M."/>
            <person name="Machado C.A."/>
            <person name="Makalowski W."/>
            <person name="Marzo M."/>
            <person name="Matsuda M."/>
            <person name="Matzkin L."/>
            <person name="McAllister B."/>
            <person name="McBride C.S."/>
            <person name="McKernan B."/>
            <person name="McKernan K."/>
            <person name="Mendez-Lago M."/>
            <person name="Minx P."/>
            <person name="Mollenhauer M.U."/>
            <person name="Montooth K."/>
            <person name="Mount S.M."/>
            <person name="Mu X."/>
            <person name="Myers E."/>
            <person name="Negre B."/>
            <person name="Newfeld S."/>
            <person name="Nielsen R."/>
            <person name="Noor M.A."/>
            <person name="O'Grady P."/>
            <person name="Pachter L."/>
            <person name="Papaceit M."/>
            <person name="Parisi M.J."/>
            <person name="Parisi M."/>
            <person name="Parts L."/>
            <person name="Pedersen J.S."/>
            <person name="Pesole G."/>
            <person name="Phillippy A.M."/>
            <person name="Ponting C.P."/>
            <person name="Pop M."/>
            <person name="Porcelli D."/>
            <person name="Powell J.R."/>
            <person name="Prohaska S."/>
            <person name="Pruitt K."/>
            <person name="Puig M."/>
            <person name="Quesneville H."/>
            <person name="Ram K.R."/>
            <person name="Rand D."/>
            <person name="Rasmussen M.D."/>
            <person name="Reed L.K."/>
            <person name="Reenan R."/>
            <person name="Reily A."/>
            <person name="Remington K.A."/>
            <person name="Rieger T.T."/>
            <person name="Ritchie M.G."/>
            <person name="Robin C."/>
            <person name="Rogers Y.H."/>
            <person name="Rohde C."/>
            <person name="Rozas J."/>
            <person name="Rubenfield M.J."/>
            <person name="Ruiz A."/>
            <person name="Russo S."/>
            <person name="Salzberg S.L."/>
            <person name="Sanchez-Gracia A."/>
            <person name="Saranga D.J."/>
            <person name="Sato H."/>
            <person name="Schaeffer S.W."/>
            <person name="Schatz M.C."/>
            <person name="Schlenke T."/>
            <person name="Schwartz R."/>
            <person name="Segarra C."/>
            <person name="Singh R.S."/>
            <person name="Sirot L."/>
            <person name="Sirota M."/>
            <person name="Sisneros N.B."/>
            <person name="Smith C.D."/>
            <person name="Smith T.F."/>
            <person name="Spieth J."/>
            <person name="Stage D.E."/>
            <person name="Stark A."/>
            <person name="Stephan W."/>
            <person name="Strausberg R.L."/>
            <person name="Strempel S."/>
            <person name="Sturgill D."/>
            <person name="Sutton G."/>
            <person name="Sutton G.G."/>
            <person name="Tao W."/>
            <person name="Teichmann S."/>
            <person name="Tobari Y.N."/>
            <person name="Tomimura Y."/>
            <person name="Tsolas J.M."/>
            <person name="Valente V.L."/>
            <person name="Venter E."/>
            <person name="Venter J.C."/>
            <person name="Vicario S."/>
            <person name="Vieira F.G."/>
            <person name="Vilella A.J."/>
            <person name="Villasante A."/>
            <person name="Walenz B."/>
            <person name="Wang J."/>
            <person name="Wasserman M."/>
            <person name="Watts T."/>
            <person name="Wilson D."/>
            <person name="Wilson R.K."/>
            <person name="Wing R.A."/>
            <person name="Wolfner M.F."/>
            <person name="Wong A."/>
            <person name="Wong G.K."/>
            <person name="Wu C.I."/>
            <person name="Wu G."/>
            <person name="Yamamoto D."/>
            <person name="Yang H.P."/>
            <person name="Yang S.P."/>
            <person name="Yorke J.A."/>
            <person name="Yoshida K."/>
            <person name="Zdobnov E."/>
            <person name="Zhang P."/>
            <person name="Zhang Y."/>
            <person name="Zimin A.V."/>
            <person name="Baldwin J."/>
            <person name="Abdouelleil A."/>
            <person name="Abdulkadir J."/>
            <person name="Abebe A."/>
            <person name="Abera B."/>
            <person name="Abreu J."/>
            <person name="Acer S.C."/>
            <person name="Aftuck L."/>
            <person name="Alexander A."/>
            <person name="An P."/>
            <person name="Anderson E."/>
            <person name="Anderson S."/>
            <person name="Arachi H."/>
            <person name="Azer M."/>
            <person name="Bachantsang P."/>
            <person name="Barry A."/>
            <person name="Bayul T."/>
            <person name="Berlin A."/>
            <person name="Bessette D."/>
            <person name="Bloom T."/>
            <person name="Blye J."/>
            <person name="Boguslavskiy L."/>
            <person name="Bonnet C."/>
            <person name="Boukhgalter B."/>
            <person name="Bourzgui I."/>
            <person name="Brown A."/>
            <person name="Cahill P."/>
            <person name="Channer S."/>
            <person name="Cheshatsang Y."/>
            <person name="Chuda L."/>
            <person name="Citroen M."/>
            <person name="Collymore A."/>
            <person name="Cooke P."/>
            <person name="Costello M."/>
            <person name="D'Aco K."/>
            <person name="Daza R."/>
            <person name="De Haan G."/>
            <person name="DeGray S."/>
            <person name="DeMaso C."/>
            <person name="Dhargay N."/>
            <person name="Dooley K."/>
            <person name="Dooley E."/>
            <person name="Doricent M."/>
            <person name="Dorje P."/>
            <person name="Dorjee K."/>
            <person name="Dupes A."/>
            <person name="Elong R."/>
            <person name="Falk J."/>
            <person name="Farina A."/>
            <person name="Faro S."/>
            <person name="Ferguson D."/>
            <person name="Fisher S."/>
            <person name="Foley C.D."/>
            <person name="Franke A."/>
            <person name="Friedrich D."/>
            <person name="Gadbois L."/>
            <person name="Gearin G."/>
            <person name="Gearin C.R."/>
            <person name="Giannoukos G."/>
            <person name="Goode T."/>
            <person name="Graham J."/>
            <person name="Grandbois E."/>
            <person name="Grewal S."/>
            <person name="Gyaltsen K."/>
            <person name="Hafez N."/>
            <person name="Hagos B."/>
            <person name="Hall J."/>
            <person name="Henson C."/>
            <person name="Hollinger A."/>
            <person name="Honan T."/>
            <person name="Huard M.D."/>
            <person name="Hughes L."/>
            <person name="Hurhula B."/>
            <person name="Husby M.E."/>
            <person name="Kamat A."/>
            <person name="Kanga B."/>
            <person name="Kashin S."/>
            <person name="Khazanovich D."/>
            <person name="Kisner P."/>
            <person name="Lance K."/>
            <person name="Lara M."/>
            <person name="Lee W."/>
            <person name="Lennon N."/>
            <person name="Letendre F."/>
            <person name="LeVine R."/>
            <person name="Lipovsky A."/>
            <person name="Liu X."/>
            <person name="Liu J."/>
            <person name="Liu S."/>
            <person name="Lokyitsang T."/>
            <person name="Lokyitsang Y."/>
            <person name="Lubonja R."/>
            <person name="Lui A."/>
            <person name="MacDonald P."/>
            <person name="Magnisalis V."/>
            <person name="Maru K."/>
            <person name="Matthews C."/>
            <person name="McCusker W."/>
            <person name="McDonough S."/>
            <person name="Mehta T."/>
            <person name="Meldrim J."/>
            <person name="Meneus L."/>
            <person name="Mihai O."/>
            <person name="Mihalev A."/>
            <person name="Mihova T."/>
            <person name="Mittelman R."/>
            <person name="Mlenga V."/>
            <person name="Montmayeur A."/>
            <person name="Mulrain L."/>
            <person name="Navidi A."/>
            <person name="Naylor J."/>
            <person name="Negash T."/>
            <person name="Nguyen T."/>
            <person name="Nguyen N."/>
            <person name="Nicol R."/>
            <person name="Norbu C."/>
            <person name="Norbu N."/>
            <person name="Novod N."/>
            <person name="O'Neill B."/>
            <person name="Osman S."/>
            <person name="Markiewicz E."/>
            <person name="Oyono O.L."/>
            <person name="Patti C."/>
            <person name="Phunkhang P."/>
            <person name="Pierre F."/>
            <person name="Priest M."/>
            <person name="Raghuraman S."/>
            <person name="Rege F."/>
            <person name="Reyes R."/>
            <person name="Rise C."/>
            <person name="Rogov P."/>
            <person name="Ross K."/>
            <person name="Ryan E."/>
            <person name="Settipalli S."/>
            <person name="Shea T."/>
            <person name="Sherpa N."/>
            <person name="Shi L."/>
            <person name="Shih D."/>
            <person name="Sparrow T."/>
            <person name="Spaulding J."/>
            <person name="Stalker J."/>
            <person name="Stange-Thomann N."/>
            <person name="Stavropoulos S."/>
            <person name="Stone C."/>
            <person name="Strader C."/>
            <person name="Tesfaye S."/>
            <person name="Thomson T."/>
            <person name="Thoulutsang Y."/>
            <person name="Thoulutsang D."/>
            <person name="Topham K."/>
            <person name="Topping I."/>
            <person name="Tsamla T."/>
            <person name="Vassiliev H."/>
            <person name="Vo A."/>
            <person name="Wangchuk T."/>
            <person name="Wangdi T."/>
            <person name="Weiand M."/>
            <person name="Wilkinson J."/>
            <person name="Wilson A."/>
            <person name="Yadav S."/>
            <person name="Young G."/>
            <person name="Yu Q."/>
            <person name="Zembek L."/>
            <person name="Zhong D."/>
            <person name="Zimmer A."/>
            <person name="Zwirko Z."/>
            <person name="Jaffe D.B."/>
            <person name="Alvarez P."/>
            <person name="Brockman W."/>
            <person name="Butler J."/>
            <person name="Chin C."/>
            <person name="Gnerre S."/>
            <person name="Grabherr M."/>
            <person name="Kleber M."/>
            <person name="Mauceli E."/>
            <person name="MacCallum I."/>
        </authorList>
    </citation>
    <scope>NUCLEOTIDE SEQUENCE [LARGE SCALE GENOMIC DNA]</scope>
    <source>
        <strain evidence="3">Tucson 15010-1051.87</strain>
    </source>
</reference>
<dbReference type="EMBL" id="CH940649">
    <property type="protein sequence ID" value="KRF81040.1"/>
    <property type="molecule type" value="Genomic_DNA"/>
</dbReference>
<dbReference type="AlphaFoldDB" id="A0A0Q9WKU4"/>
<dbReference type="InParanoid" id="A0A0Q9WKU4"/>
<organism evidence="2 3">
    <name type="scientific">Drosophila virilis</name>
    <name type="common">Fruit fly</name>
    <dbReference type="NCBI Taxonomy" id="7244"/>
    <lineage>
        <taxon>Eukaryota</taxon>
        <taxon>Metazoa</taxon>
        <taxon>Ecdysozoa</taxon>
        <taxon>Arthropoda</taxon>
        <taxon>Hexapoda</taxon>
        <taxon>Insecta</taxon>
        <taxon>Pterygota</taxon>
        <taxon>Neoptera</taxon>
        <taxon>Endopterygota</taxon>
        <taxon>Diptera</taxon>
        <taxon>Brachycera</taxon>
        <taxon>Muscomorpha</taxon>
        <taxon>Ephydroidea</taxon>
        <taxon>Drosophilidae</taxon>
        <taxon>Drosophila</taxon>
    </lineage>
</organism>
<keyword evidence="3" id="KW-1185">Reference proteome</keyword>
<accession>A0A0Q9WKU4</accession>
<gene>
    <name evidence="2" type="primary">Dvir\GJ26420</name>
    <name evidence="2" type="ORF">Dvir_GJ26420</name>
</gene>